<sequence>MKVNFLSFADAKYARTLDRIKNEAYNMKIFDNVMCFNENDIEDKIKEHKSFIENNKRGYGYWIWKPRAILKVLNTMEEGDILLYCDAGCSLNVEGINRLNEYIDMTKTHDILTFELVHLEKTWNKMDSLKLLPEEKWSSRQRMATVIFMVNCARIRTIVSEWIGITADYHMIDDTPSIEENDPTFKEHRHDQSIFSIVCKLNNLFSISDETWFNNAWEQNKMFPIHATRLKY</sequence>
<evidence type="ECO:0000313" key="1">
    <source>
        <dbReference type="EMBL" id="AYV75178.1"/>
    </source>
</evidence>
<name>A0A3G4ZK16_9VIRU</name>
<organism evidence="1">
    <name type="scientific">Terrestrivirus sp</name>
    <dbReference type="NCBI Taxonomy" id="2487775"/>
    <lineage>
        <taxon>Viruses</taxon>
        <taxon>Varidnaviria</taxon>
        <taxon>Bamfordvirae</taxon>
        <taxon>Nucleocytoviricota</taxon>
        <taxon>Megaviricetes</taxon>
        <taxon>Imitervirales</taxon>
        <taxon>Mimiviridae</taxon>
        <taxon>Klosneuvirinae</taxon>
    </lineage>
</organism>
<proteinExistence type="predicted"/>
<reference evidence="1" key="1">
    <citation type="submission" date="2018-10" db="EMBL/GenBank/DDBJ databases">
        <title>Hidden diversity of soil giant viruses.</title>
        <authorList>
            <person name="Schulz F."/>
            <person name="Alteio L."/>
            <person name="Goudeau D."/>
            <person name="Ryan E.M."/>
            <person name="Malmstrom R.R."/>
            <person name="Blanchard J."/>
            <person name="Woyke T."/>
        </authorList>
    </citation>
    <scope>NUCLEOTIDE SEQUENCE</scope>
    <source>
        <strain evidence="1">TEV1</strain>
    </source>
</reference>
<gene>
    <name evidence="1" type="ORF">Terrestrivirus1_52</name>
</gene>
<dbReference type="EMBL" id="MK071979">
    <property type="protein sequence ID" value="AYV75178.1"/>
    <property type="molecule type" value="Genomic_DNA"/>
</dbReference>
<protein>
    <submittedName>
        <fullName evidence="1">Uncharacterized protein</fullName>
    </submittedName>
</protein>
<accession>A0A3G4ZK16</accession>